<name>A0A834D1B7_JUGRE</name>
<protein>
    <recommendedName>
        <fullName evidence="4">Disease resistance protein At3g14460</fullName>
    </recommendedName>
</protein>
<evidence type="ECO:0008006" key="4">
    <source>
        <dbReference type="Google" id="ProtNLM"/>
    </source>
</evidence>
<dbReference type="Proteomes" id="UP000619265">
    <property type="component" value="Unassembled WGS sequence"/>
</dbReference>
<dbReference type="EMBL" id="LIHL02000005">
    <property type="protein sequence ID" value="KAF5471156.1"/>
    <property type="molecule type" value="Genomic_DNA"/>
</dbReference>
<sequence length="399" mass="44903">MLTGNLPIHLPSLGILEIIDCPEMQASLPKASTICQLKLRNCREDILRELPIHVTKKLTIGGFDSVFMGGLPSTLKTLKIMNCTKLGLPTNLYYPCLEILKLFGCGSLQSFPMDLFLNVKDLTILNCSNLKSITVAESVTVALSSLSISYCESLILLPDKMDMLLPSLTRFLIKECTNIKRLPEGGLPSSLNDFMIRNCEKLVESRMGWSLQNLASLRYLTIEGGSKDVVSFPEKGLLPTNLISLEISEFPNLTSFDSNGFENLTSLTNLSVSNCQKLERMPEEGLQHLTSLEGLVIQSCPKLECMLEEGLQHLTSLSVLLIIDCPLLMKRRWKRKAKEWRRKLECMLEAGLQHLTSLSSLLIIDCPLLMKRWRKRRKAKEWCKLAHIPIKKVDGELIE</sequence>
<evidence type="ECO:0000313" key="2">
    <source>
        <dbReference type="EMBL" id="KAF5471156.1"/>
    </source>
</evidence>
<dbReference type="PANTHER" id="PTHR36766">
    <property type="entry name" value="PLANT BROAD-SPECTRUM MILDEW RESISTANCE PROTEIN RPW8"/>
    <property type="match status" value="1"/>
</dbReference>
<dbReference type="PANTHER" id="PTHR36766:SF70">
    <property type="entry name" value="DISEASE RESISTANCE PROTEIN RGA4"/>
    <property type="match status" value="1"/>
</dbReference>
<reference evidence="2" key="1">
    <citation type="submission" date="2015-10" db="EMBL/GenBank/DDBJ databases">
        <authorList>
            <person name="Martinez-Garcia P.J."/>
            <person name="Crepeau M.W."/>
            <person name="Puiu D."/>
            <person name="Gonzalez-Ibeas D."/>
            <person name="Whalen J."/>
            <person name="Stevens K."/>
            <person name="Paul R."/>
            <person name="Butterfield T."/>
            <person name="Britton M."/>
            <person name="Reagan R."/>
            <person name="Chakraborty S."/>
            <person name="Walawage S.L."/>
            <person name="Vasquez-Gross H.A."/>
            <person name="Cardeno C."/>
            <person name="Famula R."/>
            <person name="Pratt K."/>
            <person name="Kuruganti S."/>
            <person name="Aradhya M.K."/>
            <person name="Leslie C.A."/>
            <person name="Dandekar A.M."/>
            <person name="Salzberg S.L."/>
            <person name="Wegrzyn J.L."/>
            <person name="Langley C.H."/>
            <person name="Neale D.B."/>
        </authorList>
    </citation>
    <scope>NUCLEOTIDE SEQUENCE</scope>
    <source>
        <tissue evidence="2">Leaves</tissue>
    </source>
</reference>
<dbReference type="AlphaFoldDB" id="A0A834D1B7"/>
<comment type="caution">
    <text evidence="2">The sequence shown here is derived from an EMBL/GenBank/DDBJ whole genome shotgun (WGS) entry which is preliminary data.</text>
</comment>
<organism evidence="2 3">
    <name type="scientific">Juglans regia</name>
    <name type="common">English walnut</name>
    <dbReference type="NCBI Taxonomy" id="51240"/>
    <lineage>
        <taxon>Eukaryota</taxon>
        <taxon>Viridiplantae</taxon>
        <taxon>Streptophyta</taxon>
        <taxon>Embryophyta</taxon>
        <taxon>Tracheophyta</taxon>
        <taxon>Spermatophyta</taxon>
        <taxon>Magnoliopsida</taxon>
        <taxon>eudicotyledons</taxon>
        <taxon>Gunneridae</taxon>
        <taxon>Pentapetalae</taxon>
        <taxon>rosids</taxon>
        <taxon>fabids</taxon>
        <taxon>Fagales</taxon>
        <taxon>Juglandaceae</taxon>
        <taxon>Juglans</taxon>
    </lineage>
</organism>
<dbReference type="Gramene" id="Jr05_14390_p2">
    <property type="protein sequence ID" value="cds.Jr05_14390_p2"/>
    <property type="gene ID" value="Jr05_14390"/>
</dbReference>
<keyword evidence="1" id="KW-0611">Plant defense</keyword>
<dbReference type="GO" id="GO:0006952">
    <property type="term" value="P:defense response"/>
    <property type="evidence" value="ECO:0007669"/>
    <property type="project" value="UniProtKB-KW"/>
</dbReference>
<gene>
    <name evidence="2" type="ORF">F2P56_011617</name>
</gene>
<proteinExistence type="predicted"/>
<dbReference type="Gene3D" id="3.80.10.10">
    <property type="entry name" value="Ribonuclease Inhibitor"/>
    <property type="match status" value="2"/>
</dbReference>
<dbReference type="SUPFAM" id="SSF52058">
    <property type="entry name" value="L domain-like"/>
    <property type="match status" value="1"/>
</dbReference>
<evidence type="ECO:0000256" key="1">
    <source>
        <dbReference type="ARBA" id="ARBA00022821"/>
    </source>
</evidence>
<dbReference type="InterPro" id="IPR032675">
    <property type="entry name" value="LRR_dom_sf"/>
</dbReference>
<reference evidence="2" key="2">
    <citation type="submission" date="2020-03" db="EMBL/GenBank/DDBJ databases">
        <title>Walnut 2.0.</title>
        <authorList>
            <person name="Marrano A."/>
            <person name="Britton M."/>
            <person name="Zimin A.V."/>
            <person name="Zaini P.A."/>
            <person name="Workman R."/>
            <person name="Puiu D."/>
            <person name="Bianco L."/>
            <person name="Allen B.J."/>
            <person name="Troggio M."/>
            <person name="Leslie C.A."/>
            <person name="Timp W."/>
            <person name="Dendekar A."/>
            <person name="Salzberg S.L."/>
            <person name="Neale D.B."/>
        </authorList>
    </citation>
    <scope>NUCLEOTIDE SEQUENCE</scope>
    <source>
        <tissue evidence="2">Leaves</tissue>
    </source>
</reference>
<accession>A0A834D1B7</accession>
<evidence type="ECO:0000313" key="3">
    <source>
        <dbReference type="Proteomes" id="UP000619265"/>
    </source>
</evidence>